<dbReference type="EMBL" id="KN838817">
    <property type="protein sequence ID" value="KIJ93926.1"/>
    <property type="molecule type" value="Genomic_DNA"/>
</dbReference>
<protein>
    <submittedName>
        <fullName evidence="1">Uncharacterized protein</fullName>
    </submittedName>
</protein>
<sequence length="54" mass="5844">MSHCSYNIISINEHYTYSAPIRGLISAPPIPVGLRGVQRNPVESGGVKFGREAC</sequence>
<dbReference type="AlphaFoldDB" id="A0A0C9X8I0"/>
<gene>
    <name evidence="1" type="ORF">K443DRAFT_111313</name>
</gene>
<name>A0A0C9X8I0_9AGAR</name>
<organism evidence="1 2">
    <name type="scientific">Laccaria amethystina LaAM-08-1</name>
    <dbReference type="NCBI Taxonomy" id="1095629"/>
    <lineage>
        <taxon>Eukaryota</taxon>
        <taxon>Fungi</taxon>
        <taxon>Dikarya</taxon>
        <taxon>Basidiomycota</taxon>
        <taxon>Agaricomycotina</taxon>
        <taxon>Agaricomycetes</taxon>
        <taxon>Agaricomycetidae</taxon>
        <taxon>Agaricales</taxon>
        <taxon>Agaricineae</taxon>
        <taxon>Hydnangiaceae</taxon>
        <taxon>Laccaria</taxon>
    </lineage>
</organism>
<reference evidence="1 2" key="1">
    <citation type="submission" date="2014-04" db="EMBL/GenBank/DDBJ databases">
        <authorList>
            <consortium name="DOE Joint Genome Institute"/>
            <person name="Kuo A."/>
            <person name="Kohler A."/>
            <person name="Nagy L.G."/>
            <person name="Floudas D."/>
            <person name="Copeland A."/>
            <person name="Barry K.W."/>
            <person name="Cichocki N."/>
            <person name="Veneault-Fourrey C."/>
            <person name="LaButti K."/>
            <person name="Lindquist E.A."/>
            <person name="Lipzen A."/>
            <person name="Lundell T."/>
            <person name="Morin E."/>
            <person name="Murat C."/>
            <person name="Sun H."/>
            <person name="Tunlid A."/>
            <person name="Henrissat B."/>
            <person name="Grigoriev I.V."/>
            <person name="Hibbett D.S."/>
            <person name="Martin F."/>
            <person name="Nordberg H.P."/>
            <person name="Cantor M.N."/>
            <person name="Hua S.X."/>
        </authorList>
    </citation>
    <scope>NUCLEOTIDE SEQUENCE [LARGE SCALE GENOMIC DNA]</scope>
    <source>
        <strain evidence="1 2">LaAM-08-1</strain>
    </source>
</reference>
<evidence type="ECO:0000313" key="2">
    <source>
        <dbReference type="Proteomes" id="UP000054477"/>
    </source>
</evidence>
<accession>A0A0C9X8I0</accession>
<keyword evidence="2" id="KW-1185">Reference proteome</keyword>
<evidence type="ECO:0000313" key="1">
    <source>
        <dbReference type="EMBL" id="KIJ93926.1"/>
    </source>
</evidence>
<proteinExistence type="predicted"/>
<reference evidence="2" key="2">
    <citation type="submission" date="2015-01" db="EMBL/GenBank/DDBJ databases">
        <title>Evolutionary Origins and Diversification of the Mycorrhizal Mutualists.</title>
        <authorList>
            <consortium name="DOE Joint Genome Institute"/>
            <consortium name="Mycorrhizal Genomics Consortium"/>
            <person name="Kohler A."/>
            <person name="Kuo A."/>
            <person name="Nagy L.G."/>
            <person name="Floudas D."/>
            <person name="Copeland A."/>
            <person name="Barry K.W."/>
            <person name="Cichocki N."/>
            <person name="Veneault-Fourrey C."/>
            <person name="LaButti K."/>
            <person name="Lindquist E.A."/>
            <person name="Lipzen A."/>
            <person name="Lundell T."/>
            <person name="Morin E."/>
            <person name="Murat C."/>
            <person name="Riley R."/>
            <person name="Ohm R."/>
            <person name="Sun H."/>
            <person name="Tunlid A."/>
            <person name="Henrissat B."/>
            <person name="Grigoriev I.V."/>
            <person name="Hibbett D.S."/>
            <person name="Martin F."/>
        </authorList>
    </citation>
    <scope>NUCLEOTIDE SEQUENCE [LARGE SCALE GENOMIC DNA]</scope>
    <source>
        <strain evidence="2">LaAM-08-1</strain>
    </source>
</reference>
<dbReference type="Proteomes" id="UP000054477">
    <property type="component" value="Unassembled WGS sequence"/>
</dbReference>
<dbReference type="HOGENOM" id="CLU_3050677_0_0_1"/>